<dbReference type="GeneID" id="132805442"/>
<dbReference type="InterPro" id="IPR016162">
    <property type="entry name" value="Ald_DH_N"/>
</dbReference>
<gene>
    <name evidence="8" type="primary">LOC132805442</name>
</gene>
<evidence type="ECO:0000256" key="4">
    <source>
        <dbReference type="ARBA" id="ARBA00023027"/>
    </source>
</evidence>
<dbReference type="InterPro" id="IPR016161">
    <property type="entry name" value="Ald_DH/histidinol_DH"/>
</dbReference>
<keyword evidence="5" id="KW-0812">Transmembrane</keyword>
<evidence type="ECO:0000313" key="7">
    <source>
        <dbReference type="Proteomes" id="UP001652623"/>
    </source>
</evidence>
<protein>
    <recommendedName>
        <fullName evidence="2">methylmalonate-semialdehyde dehydrogenase (CoA acylating)</fullName>
        <ecNumber evidence="2">1.2.1.27</ecNumber>
    </recommendedName>
</protein>
<reference evidence="8" key="1">
    <citation type="submission" date="2025-08" db="UniProtKB">
        <authorList>
            <consortium name="RefSeq"/>
        </authorList>
    </citation>
    <scope>IDENTIFICATION</scope>
    <source>
        <tissue evidence="8">Seedling</tissue>
    </source>
</reference>
<keyword evidence="5" id="KW-1133">Transmembrane helix</keyword>
<keyword evidence="5" id="KW-0472">Membrane</keyword>
<keyword evidence="3" id="KW-0560">Oxidoreductase</keyword>
<keyword evidence="7" id="KW-1185">Reference proteome</keyword>
<accession>A0ABM4AID6</accession>
<evidence type="ECO:0000256" key="3">
    <source>
        <dbReference type="ARBA" id="ARBA00023002"/>
    </source>
</evidence>
<dbReference type="InterPro" id="IPR016160">
    <property type="entry name" value="Ald_DH_CS_CYS"/>
</dbReference>
<evidence type="ECO:0000256" key="5">
    <source>
        <dbReference type="SAM" id="Phobius"/>
    </source>
</evidence>
<sequence length="123" mass="13173">MFTWQKSSCWLDILIDIISNFSEFYQQSNSASCFACLAGFLIFILLCLKAAMHIYGRASAKGKRVQSNMGAKNHAIVLSDASEDAALNAIVAAGFGAAGQRCMALSTVVFVGGAKSWLTTSKH</sequence>
<dbReference type="InterPro" id="IPR016163">
    <property type="entry name" value="Ald_DH_C"/>
</dbReference>
<dbReference type="SUPFAM" id="SSF53720">
    <property type="entry name" value="ALDH-like"/>
    <property type="match status" value="1"/>
</dbReference>
<name>A0ABM4AID6_ZIZJJ</name>
<dbReference type="Gene3D" id="3.40.309.10">
    <property type="entry name" value="Aldehyde Dehydrogenase, Chain A, domain 2"/>
    <property type="match status" value="1"/>
</dbReference>
<dbReference type="EC" id="1.2.1.27" evidence="2"/>
<comment type="similarity">
    <text evidence="1">Belongs to the aldehyde dehydrogenase family.</text>
</comment>
<evidence type="ECO:0000313" key="8">
    <source>
        <dbReference type="RefSeq" id="XP_060676477.1"/>
    </source>
</evidence>
<keyword evidence="4" id="KW-0520">NAD</keyword>
<evidence type="ECO:0000256" key="1">
    <source>
        <dbReference type="ARBA" id="ARBA00009986"/>
    </source>
</evidence>
<dbReference type="RefSeq" id="XP_060676477.1">
    <property type="nucleotide sequence ID" value="XM_060820494.1"/>
</dbReference>
<dbReference type="PANTHER" id="PTHR43866:SF3">
    <property type="entry name" value="METHYLMALONATE-SEMIALDEHYDE DEHYDROGENASE [ACYLATING], MITOCHONDRIAL"/>
    <property type="match status" value="1"/>
</dbReference>
<evidence type="ECO:0000256" key="2">
    <source>
        <dbReference type="ARBA" id="ARBA00013048"/>
    </source>
</evidence>
<dbReference type="Pfam" id="PF00171">
    <property type="entry name" value="Aldedh"/>
    <property type="match status" value="1"/>
</dbReference>
<evidence type="ECO:0000259" key="6">
    <source>
        <dbReference type="Pfam" id="PF00171"/>
    </source>
</evidence>
<feature type="transmembrane region" description="Helical" evidence="5">
    <location>
        <begin position="29"/>
        <end position="48"/>
    </location>
</feature>
<organism evidence="7 8">
    <name type="scientific">Ziziphus jujuba</name>
    <name type="common">Chinese jujube</name>
    <name type="synonym">Ziziphus sativa</name>
    <dbReference type="NCBI Taxonomy" id="326968"/>
    <lineage>
        <taxon>Eukaryota</taxon>
        <taxon>Viridiplantae</taxon>
        <taxon>Streptophyta</taxon>
        <taxon>Embryophyta</taxon>
        <taxon>Tracheophyta</taxon>
        <taxon>Spermatophyta</taxon>
        <taxon>Magnoliopsida</taxon>
        <taxon>eudicotyledons</taxon>
        <taxon>Gunneridae</taxon>
        <taxon>Pentapetalae</taxon>
        <taxon>rosids</taxon>
        <taxon>fabids</taxon>
        <taxon>Rosales</taxon>
        <taxon>Rhamnaceae</taxon>
        <taxon>Paliureae</taxon>
        <taxon>Ziziphus</taxon>
    </lineage>
</organism>
<dbReference type="Proteomes" id="UP001652623">
    <property type="component" value="Chromosome 9"/>
</dbReference>
<dbReference type="InterPro" id="IPR015590">
    <property type="entry name" value="Aldehyde_DH_dom"/>
</dbReference>
<proteinExistence type="inferred from homology"/>
<feature type="domain" description="Aldehyde dehydrogenase" evidence="6">
    <location>
        <begin position="50"/>
        <end position="110"/>
    </location>
</feature>
<dbReference type="PROSITE" id="PS00070">
    <property type="entry name" value="ALDEHYDE_DEHYDR_CYS"/>
    <property type="match status" value="1"/>
</dbReference>
<dbReference type="Gene3D" id="3.40.605.10">
    <property type="entry name" value="Aldehyde Dehydrogenase, Chain A, domain 1"/>
    <property type="match status" value="1"/>
</dbReference>
<dbReference type="PANTHER" id="PTHR43866">
    <property type="entry name" value="MALONATE-SEMIALDEHYDE DEHYDROGENASE"/>
    <property type="match status" value="1"/>
</dbReference>
<dbReference type="InterPro" id="IPR010061">
    <property type="entry name" value="MeMal-semiAld_DH"/>
</dbReference>